<dbReference type="Pfam" id="PF07581">
    <property type="entry name" value="Glug"/>
    <property type="match status" value="1"/>
</dbReference>
<sequence>RGGFHQGGIVGRAYSPAGTITISDCYSIGRQSKNDGTDGGVGWDDAPNRINGATHIGGIVGIFDSPQGSVTNCYAAGTISNFGGTNTIGAHYSGGIASRVTSGSVSGCVALQTSIASVLEASTHRVRGYVTAAAPLTNNYANAEMAITLAGVSAEIIGVGADSDGGADVTLTDAKTQTFYTGLGWDFNSTWTIKAGAYPTLKWE</sequence>
<name>A0A5M8NU25_9BACT</name>
<gene>
    <name evidence="2" type="ORF">EZS26_003754</name>
</gene>
<evidence type="ECO:0000259" key="1">
    <source>
        <dbReference type="Pfam" id="PF07581"/>
    </source>
</evidence>
<dbReference type="InterPro" id="IPR011493">
    <property type="entry name" value="GLUG"/>
</dbReference>
<feature type="non-terminal residue" evidence="2">
    <location>
        <position position="1"/>
    </location>
</feature>
<accession>A0A5M8NU25</accession>
<proteinExistence type="predicted"/>
<dbReference type="EMBL" id="SNRX01000141">
    <property type="protein sequence ID" value="KAA6300103.1"/>
    <property type="molecule type" value="Genomic_DNA"/>
</dbReference>
<dbReference type="AlphaFoldDB" id="A0A5M8NU25"/>
<reference evidence="2 3" key="1">
    <citation type="submission" date="2019-03" db="EMBL/GenBank/DDBJ databases">
        <title>Single cell metagenomics reveals metabolic interactions within the superorganism composed of flagellate Streblomastix strix and complex community of Bacteroidetes bacteria on its surface.</title>
        <authorList>
            <person name="Treitli S.C."/>
            <person name="Kolisko M."/>
            <person name="Husnik F."/>
            <person name="Keeling P."/>
            <person name="Hampl V."/>
        </authorList>
    </citation>
    <scope>NUCLEOTIDE SEQUENCE [LARGE SCALE GENOMIC DNA]</scope>
    <source>
        <strain evidence="2">St1</strain>
    </source>
</reference>
<dbReference type="Gene3D" id="2.160.20.110">
    <property type="match status" value="1"/>
</dbReference>
<evidence type="ECO:0000313" key="2">
    <source>
        <dbReference type="EMBL" id="KAA6300103.1"/>
    </source>
</evidence>
<comment type="caution">
    <text evidence="2">The sequence shown here is derived from an EMBL/GenBank/DDBJ whole genome shotgun (WGS) entry which is preliminary data.</text>
</comment>
<evidence type="ECO:0000313" key="3">
    <source>
        <dbReference type="Proteomes" id="UP000324575"/>
    </source>
</evidence>
<protein>
    <recommendedName>
        <fullName evidence="1">GLUG domain-containing protein</fullName>
    </recommendedName>
</protein>
<dbReference type="Proteomes" id="UP000324575">
    <property type="component" value="Unassembled WGS sequence"/>
</dbReference>
<organism evidence="2 3">
    <name type="scientific">Candidatus Ordinivivax streblomastigis</name>
    <dbReference type="NCBI Taxonomy" id="2540710"/>
    <lineage>
        <taxon>Bacteria</taxon>
        <taxon>Pseudomonadati</taxon>
        <taxon>Bacteroidota</taxon>
        <taxon>Bacteroidia</taxon>
        <taxon>Bacteroidales</taxon>
        <taxon>Candidatus Ordinivivax</taxon>
    </lineage>
</organism>
<feature type="domain" description="GLUG" evidence="1">
    <location>
        <begin position="52"/>
        <end position="80"/>
    </location>
</feature>